<dbReference type="GO" id="GO:0016740">
    <property type="term" value="F:transferase activity"/>
    <property type="evidence" value="ECO:0007669"/>
    <property type="project" value="InterPro"/>
</dbReference>
<dbReference type="GeneID" id="30218211"/>
<dbReference type="Gene3D" id="2.40.50.140">
    <property type="entry name" value="Nucleic acid-binding proteins"/>
    <property type="match status" value="1"/>
</dbReference>
<dbReference type="FunFam" id="4.10.950.10:FF:000001">
    <property type="entry name" value="50S ribosomal protein L2"/>
    <property type="match status" value="1"/>
</dbReference>
<accession>A0A343A6V0</accession>
<dbReference type="SUPFAM" id="SSF50249">
    <property type="entry name" value="Nucleic acid-binding proteins"/>
    <property type="match status" value="1"/>
</dbReference>
<keyword evidence="6" id="KW-0687">Ribonucleoprotein</keyword>
<dbReference type="PROSITE" id="PS00467">
    <property type="entry name" value="RIBOSOMAL_L2"/>
    <property type="match status" value="1"/>
</dbReference>
<dbReference type="SUPFAM" id="SSF50104">
    <property type="entry name" value="Translation proteins SH3-like domain"/>
    <property type="match status" value="1"/>
</dbReference>
<dbReference type="InterPro" id="IPR008991">
    <property type="entry name" value="Translation_prot_SH3-like_sf"/>
</dbReference>
<dbReference type="SMART" id="SM01383">
    <property type="entry name" value="Ribosomal_L2"/>
    <property type="match status" value="1"/>
</dbReference>
<dbReference type="InterPro" id="IPR002171">
    <property type="entry name" value="Ribosomal_uL2"/>
</dbReference>
<name>A0A343A6V0_9STRA</name>
<gene>
    <name evidence="10" type="primary">rpl2</name>
    <name evidence="10" type="ORF">Nram.m28</name>
</gene>
<dbReference type="InterPro" id="IPR012340">
    <property type="entry name" value="NA-bd_OB-fold"/>
</dbReference>
<dbReference type="GO" id="GO:0003723">
    <property type="term" value="F:RNA binding"/>
    <property type="evidence" value="ECO:0007669"/>
    <property type="project" value="InterPro"/>
</dbReference>
<dbReference type="PANTHER" id="PTHR13691:SF5">
    <property type="entry name" value="LARGE RIBOSOMAL SUBUNIT PROTEIN UL2M"/>
    <property type="match status" value="1"/>
</dbReference>
<feature type="compositionally biased region" description="Basic and acidic residues" evidence="7">
    <location>
        <begin position="229"/>
        <end position="239"/>
    </location>
</feature>
<evidence type="ECO:0000256" key="5">
    <source>
        <dbReference type="ARBA" id="ARBA00022980"/>
    </source>
</evidence>
<dbReference type="Pfam" id="PF00181">
    <property type="entry name" value="Ribosomal_L2_N"/>
    <property type="match status" value="1"/>
</dbReference>
<evidence type="ECO:0000256" key="7">
    <source>
        <dbReference type="SAM" id="MobiDB-lite"/>
    </source>
</evidence>
<feature type="domain" description="Large ribosomal subunit protein uL2 RNA-binding" evidence="9">
    <location>
        <begin position="42"/>
        <end position="118"/>
    </location>
</feature>
<geneLocation type="mitochondrion" evidence="10"/>
<protein>
    <submittedName>
        <fullName evidence="10">Ribosomal protein L2</fullName>
    </submittedName>
</protein>
<keyword evidence="10" id="KW-0496">Mitochondrion</keyword>
<dbReference type="PANTHER" id="PTHR13691">
    <property type="entry name" value="RIBOSOMAL PROTEIN L2"/>
    <property type="match status" value="1"/>
</dbReference>
<dbReference type="InterPro" id="IPR022666">
    <property type="entry name" value="Ribosomal_uL2_RNA-bd_dom"/>
</dbReference>
<dbReference type="GO" id="GO:0003735">
    <property type="term" value="F:structural constituent of ribosome"/>
    <property type="evidence" value="ECO:0007669"/>
    <property type="project" value="InterPro"/>
</dbReference>
<keyword evidence="3" id="KW-0150">Chloroplast</keyword>
<keyword evidence="4" id="KW-0934">Plastid</keyword>
<dbReference type="InterPro" id="IPR005880">
    <property type="entry name" value="Ribosomal_uL2_bac/org-type"/>
</dbReference>
<dbReference type="InterPro" id="IPR022669">
    <property type="entry name" value="Ribosomal_uL2_C"/>
</dbReference>
<dbReference type="InterPro" id="IPR014722">
    <property type="entry name" value="Rib_uL2_dom2"/>
</dbReference>
<evidence type="ECO:0000256" key="1">
    <source>
        <dbReference type="ARBA" id="ARBA00004229"/>
    </source>
</evidence>
<dbReference type="InterPro" id="IPR022671">
    <property type="entry name" value="Ribosomal_uL2_CS"/>
</dbReference>
<proteinExistence type="inferred from homology"/>
<evidence type="ECO:0000256" key="2">
    <source>
        <dbReference type="ARBA" id="ARBA00005636"/>
    </source>
</evidence>
<sequence>MPLIFLKPTTPSQRHLTKLHKPHLAKTPTIKTELIGQKTSSGRNHHGKITIRHRGSGHKKKYRKINFLRNYKSIGIVINIEYDPYRTANIASVFDFGKRKFFYILAPKKLVTGNIVESGFEADLYTGNSLPLFKIPEGSFIHNIPLNPYKTAQITRAAGSFAILKEKTRRYAKIQISSKKEKLIPIESYATLGILSNENSFLTQLGKAGQSRWLNKRPKVRGVAMNPVDHPHGGGEGKKSGKNFSPWGKPNRKSKTKKWNDLNGKDFSQNLKII</sequence>
<dbReference type="AlphaFoldDB" id="A0A343A6V0"/>
<dbReference type="NCBIfam" id="TIGR01171">
    <property type="entry name" value="rplB_bact"/>
    <property type="match status" value="1"/>
</dbReference>
<dbReference type="SMART" id="SM01382">
    <property type="entry name" value="Ribosomal_L2_C"/>
    <property type="match status" value="1"/>
</dbReference>
<dbReference type="Gene3D" id="2.30.30.30">
    <property type="match status" value="1"/>
</dbReference>
<reference evidence="10" key="1">
    <citation type="journal article" date="2016" name="Mitochondrial DNA Part B Resour">
        <title>Complete mitochondrial genome of biraphid benthic diatom, Navicula ramosissima (Naviculales, Bacillariophyceae).</title>
        <authorList>
            <person name="An S.M."/>
            <person name="Noh J.H."/>
            <person name="Lee H.R."/>
            <person name="Choi D.H."/>
            <person name="Lee J.H."/>
            <person name="Yang E.C."/>
        </authorList>
    </citation>
    <scope>NUCLEOTIDE SEQUENCE</scope>
</reference>
<dbReference type="Gene3D" id="4.10.950.10">
    <property type="entry name" value="Ribosomal protein L2, domain 3"/>
    <property type="match status" value="1"/>
</dbReference>
<keyword evidence="5 10" id="KW-0689">Ribosomal protein</keyword>
<comment type="subcellular location">
    <subcellularLocation>
        <location evidence="1">Plastid</location>
        <location evidence="1">Chloroplast</location>
    </subcellularLocation>
</comment>
<dbReference type="GO" id="GO:0032543">
    <property type="term" value="P:mitochondrial translation"/>
    <property type="evidence" value="ECO:0007669"/>
    <property type="project" value="TreeGrafter"/>
</dbReference>
<dbReference type="RefSeq" id="YP_009317750.1">
    <property type="nucleotide sequence ID" value="NC_031848.1"/>
</dbReference>
<evidence type="ECO:0000313" key="10">
    <source>
        <dbReference type="EMBL" id="AOY40388.1"/>
    </source>
</evidence>
<evidence type="ECO:0000256" key="3">
    <source>
        <dbReference type="ARBA" id="ARBA00022528"/>
    </source>
</evidence>
<dbReference type="GO" id="GO:0009507">
    <property type="term" value="C:chloroplast"/>
    <property type="evidence" value="ECO:0007669"/>
    <property type="project" value="UniProtKB-SubCell"/>
</dbReference>
<feature type="domain" description="Large ribosomal subunit protein uL2 C-terminal" evidence="8">
    <location>
        <begin position="124"/>
        <end position="250"/>
    </location>
</feature>
<dbReference type="EMBL" id="KX343079">
    <property type="protein sequence ID" value="AOY40388.1"/>
    <property type="molecule type" value="Genomic_DNA"/>
</dbReference>
<feature type="region of interest" description="Disordered" evidence="7">
    <location>
        <begin position="223"/>
        <end position="269"/>
    </location>
</feature>
<evidence type="ECO:0000256" key="4">
    <source>
        <dbReference type="ARBA" id="ARBA00022640"/>
    </source>
</evidence>
<dbReference type="GO" id="GO:0005762">
    <property type="term" value="C:mitochondrial large ribosomal subunit"/>
    <property type="evidence" value="ECO:0007669"/>
    <property type="project" value="TreeGrafter"/>
</dbReference>
<comment type="similarity">
    <text evidence="2">Belongs to the universal ribosomal protein uL2 family.</text>
</comment>
<dbReference type="PIRSF" id="PIRSF002158">
    <property type="entry name" value="Ribosomal_L2"/>
    <property type="match status" value="1"/>
</dbReference>
<evidence type="ECO:0000256" key="6">
    <source>
        <dbReference type="ARBA" id="ARBA00023274"/>
    </source>
</evidence>
<organism evidence="10">
    <name type="scientific">Navicula ramosissima</name>
    <dbReference type="NCBI Taxonomy" id="265559"/>
    <lineage>
        <taxon>Eukaryota</taxon>
        <taxon>Sar</taxon>
        <taxon>Stramenopiles</taxon>
        <taxon>Ochrophyta</taxon>
        <taxon>Bacillariophyta</taxon>
        <taxon>Bacillariophyceae</taxon>
        <taxon>Bacillariophycidae</taxon>
        <taxon>Naviculales</taxon>
        <taxon>Naviculaceae</taxon>
        <taxon>Navicula</taxon>
    </lineage>
</organism>
<dbReference type="Pfam" id="PF03947">
    <property type="entry name" value="Ribosomal_L2_C"/>
    <property type="match status" value="1"/>
</dbReference>
<evidence type="ECO:0000259" key="8">
    <source>
        <dbReference type="SMART" id="SM01382"/>
    </source>
</evidence>
<evidence type="ECO:0000259" key="9">
    <source>
        <dbReference type="SMART" id="SM01383"/>
    </source>
</evidence>
<dbReference type="InterPro" id="IPR014726">
    <property type="entry name" value="Ribosomal_uL2_dom3"/>
</dbReference>